<reference evidence="1 2" key="1">
    <citation type="submission" date="2015-01" db="EMBL/GenBank/DDBJ databases">
        <title>Evolution of Trichinella species and genotypes.</title>
        <authorList>
            <person name="Korhonen P.K."/>
            <person name="Edoardo P."/>
            <person name="Giuseppe L.R."/>
            <person name="Gasser R.B."/>
        </authorList>
    </citation>
    <scope>NUCLEOTIDE SEQUENCE [LARGE SCALE GENOMIC DNA]</scope>
    <source>
        <strain evidence="1">ISS37</strain>
    </source>
</reference>
<dbReference type="OrthoDB" id="5851065at2759"/>
<dbReference type="AlphaFoldDB" id="A0A0V0S5V3"/>
<protein>
    <submittedName>
        <fullName evidence="1">Uncharacterized protein</fullName>
    </submittedName>
</protein>
<sequence length="252" mass="29359">MAPSVSNKYDELIEHRTRWWSTYPTYGFNVKAKPRDTLDRIVSDVFGAPRKLARSVSAASLTYFREADVGLSGLKRSPTYSSLSPSHALPYDLRVATRYIDVMEPRKVTTSNWYLNTYVPYQFRRSMTNLCCAKPAENKPPIFSYVTRSYCPAYKDVYFNNRKQFTHSYGNDYLKESCSYGGEYVRSRLRFVDRSLPYVRTSYERPSSVERYLRFWRGGSSLAFVGTPTSLPTYTQSRLPHRIYMLTSRLPF</sequence>
<evidence type="ECO:0000313" key="2">
    <source>
        <dbReference type="Proteomes" id="UP000054630"/>
    </source>
</evidence>
<evidence type="ECO:0000313" key="1">
    <source>
        <dbReference type="EMBL" id="KRX22023.1"/>
    </source>
</evidence>
<proteinExistence type="predicted"/>
<accession>A0A0V0S5V3</accession>
<keyword evidence="2" id="KW-1185">Reference proteome</keyword>
<dbReference type="Proteomes" id="UP000054630">
    <property type="component" value="Unassembled WGS sequence"/>
</dbReference>
<name>A0A0V0S5V3_9BILA</name>
<organism evidence="1 2">
    <name type="scientific">Trichinella nelsoni</name>
    <dbReference type="NCBI Taxonomy" id="6336"/>
    <lineage>
        <taxon>Eukaryota</taxon>
        <taxon>Metazoa</taxon>
        <taxon>Ecdysozoa</taxon>
        <taxon>Nematoda</taxon>
        <taxon>Enoplea</taxon>
        <taxon>Dorylaimia</taxon>
        <taxon>Trichinellida</taxon>
        <taxon>Trichinellidae</taxon>
        <taxon>Trichinella</taxon>
    </lineage>
</organism>
<gene>
    <name evidence="1" type="ORF">T07_3397</name>
</gene>
<dbReference type="EMBL" id="JYDL01000035">
    <property type="protein sequence ID" value="KRX22023.1"/>
    <property type="molecule type" value="Genomic_DNA"/>
</dbReference>
<comment type="caution">
    <text evidence="1">The sequence shown here is derived from an EMBL/GenBank/DDBJ whole genome shotgun (WGS) entry which is preliminary data.</text>
</comment>